<proteinExistence type="predicted"/>
<organism evidence="3 4">
    <name type="scientific">Globisporangium ultimum (strain ATCC 200006 / CBS 805.95 / DAOM BR144)</name>
    <name type="common">Pythium ultimum</name>
    <dbReference type="NCBI Taxonomy" id="431595"/>
    <lineage>
        <taxon>Eukaryota</taxon>
        <taxon>Sar</taxon>
        <taxon>Stramenopiles</taxon>
        <taxon>Oomycota</taxon>
        <taxon>Peronosporomycetes</taxon>
        <taxon>Pythiales</taxon>
        <taxon>Pythiaceae</taxon>
        <taxon>Globisporangium</taxon>
    </lineage>
</organism>
<dbReference type="InParanoid" id="K3XB17"/>
<evidence type="ECO:0000256" key="1">
    <source>
        <dbReference type="ARBA" id="ARBA00022729"/>
    </source>
</evidence>
<reference evidence="4" key="2">
    <citation type="submission" date="2010-04" db="EMBL/GenBank/DDBJ databases">
        <authorList>
            <person name="Buell R."/>
            <person name="Hamilton J."/>
            <person name="Hostetler J."/>
        </authorList>
    </citation>
    <scope>NUCLEOTIDE SEQUENCE [LARGE SCALE GENOMIC DNA]</scope>
    <source>
        <strain evidence="4">DAOM:BR144</strain>
    </source>
</reference>
<evidence type="ECO:0000313" key="4">
    <source>
        <dbReference type="Proteomes" id="UP000019132"/>
    </source>
</evidence>
<evidence type="ECO:0000256" key="2">
    <source>
        <dbReference type="SAM" id="SignalP"/>
    </source>
</evidence>
<dbReference type="Gene3D" id="3.40.190.10">
    <property type="entry name" value="Periplasmic binding protein-like II"/>
    <property type="match status" value="2"/>
</dbReference>
<dbReference type="EMBL" id="GL376589">
    <property type="status" value="NOT_ANNOTATED_CDS"/>
    <property type="molecule type" value="Genomic_DNA"/>
</dbReference>
<keyword evidence="4" id="KW-1185">Reference proteome</keyword>
<dbReference type="HOGENOM" id="CLU_026974_5_1_1"/>
<dbReference type="EnsemblProtists" id="PYU1_T014416">
    <property type="protein sequence ID" value="PYU1_T014416"/>
    <property type="gene ID" value="PYU1_G014385"/>
</dbReference>
<dbReference type="Pfam" id="PF13343">
    <property type="entry name" value="SBP_bac_6"/>
    <property type="match status" value="1"/>
</dbReference>
<dbReference type="STRING" id="431595.K3XB17"/>
<name>K3XB17_GLOUD</name>
<dbReference type="PANTHER" id="PTHR30006">
    <property type="entry name" value="THIAMINE-BINDING PERIPLASMIC PROTEIN-RELATED"/>
    <property type="match status" value="1"/>
</dbReference>
<sequence length="356" mass="39373">MRVISALFFLSTILLGCARADLSGEETKTLDQLYQDAIKEGGQLMVYHGGDTAGRQNGLRDAFMKVFSKINTTIIVDYSKYQDVRLDNQFATNNLVPDVVALQTLQDFPRWKDEGHLLNYKPANFSKIYDGFKDPNGAWYGYSVYAFTSTSNATTLSGLPVPKTPLEIVDPMYKGLIASSYPNDDDAVLFLFSKYVEKYGWEWAAKFATQNVSFNRGTFVQGDLVRAGTKAIGVGGGGNHAAAVAGGYPFLAWAQRLAILKKAKNVAAAKLFVNWLFTEERQRAAASTGWTVRTDIPTTNGFPQVWDIENANVAKFAPFMADRERVEILKQTFALYFGEVQGAPTPGWPGLYPGRD</sequence>
<protein>
    <recommendedName>
        <fullName evidence="5">ABC transporter</fullName>
    </recommendedName>
</protein>
<dbReference type="PANTHER" id="PTHR30006:SF2">
    <property type="entry name" value="ABC TRANSPORTER SUBSTRATE-BINDING PROTEIN"/>
    <property type="match status" value="1"/>
</dbReference>
<dbReference type="SUPFAM" id="SSF53850">
    <property type="entry name" value="Periplasmic binding protein-like II"/>
    <property type="match status" value="1"/>
</dbReference>
<dbReference type="Proteomes" id="UP000019132">
    <property type="component" value="Unassembled WGS sequence"/>
</dbReference>
<evidence type="ECO:0008006" key="5">
    <source>
        <dbReference type="Google" id="ProtNLM"/>
    </source>
</evidence>
<reference evidence="3" key="3">
    <citation type="submission" date="2015-02" db="UniProtKB">
        <authorList>
            <consortium name="EnsemblProtists"/>
        </authorList>
    </citation>
    <scope>IDENTIFICATION</scope>
    <source>
        <strain evidence="3">DAOM BR144</strain>
    </source>
</reference>
<keyword evidence="1 2" id="KW-0732">Signal</keyword>
<feature type="signal peptide" evidence="2">
    <location>
        <begin position="1"/>
        <end position="20"/>
    </location>
</feature>
<dbReference type="PROSITE" id="PS51257">
    <property type="entry name" value="PROKAR_LIPOPROTEIN"/>
    <property type="match status" value="1"/>
</dbReference>
<dbReference type="AlphaFoldDB" id="K3XB17"/>
<reference evidence="4" key="1">
    <citation type="journal article" date="2010" name="Genome Biol.">
        <title>Genome sequence of the necrotrophic plant pathogen Pythium ultimum reveals original pathogenicity mechanisms and effector repertoire.</title>
        <authorList>
            <person name="Levesque C.A."/>
            <person name="Brouwer H."/>
            <person name="Cano L."/>
            <person name="Hamilton J.P."/>
            <person name="Holt C."/>
            <person name="Huitema E."/>
            <person name="Raffaele S."/>
            <person name="Robideau G.P."/>
            <person name="Thines M."/>
            <person name="Win J."/>
            <person name="Zerillo M.M."/>
            <person name="Beakes G.W."/>
            <person name="Boore J.L."/>
            <person name="Busam D."/>
            <person name="Dumas B."/>
            <person name="Ferriera S."/>
            <person name="Fuerstenberg S.I."/>
            <person name="Gachon C.M."/>
            <person name="Gaulin E."/>
            <person name="Govers F."/>
            <person name="Grenville-Briggs L."/>
            <person name="Horner N."/>
            <person name="Hostetler J."/>
            <person name="Jiang R.H."/>
            <person name="Johnson J."/>
            <person name="Krajaejun T."/>
            <person name="Lin H."/>
            <person name="Meijer H.J."/>
            <person name="Moore B."/>
            <person name="Morris P."/>
            <person name="Phuntmart V."/>
            <person name="Puiu D."/>
            <person name="Shetty J."/>
            <person name="Stajich J.E."/>
            <person name="Tripathy S."/>
            <person name="Wawra S."/>
            <person name="van West P."/>
            <person name="Whitty B.R."/>
            <person name="Coutinho P.M."/>
            <person name="Henrissat B."/>
            <person name="Martin F."/>
            <person name="Thomas P.D."/>
            <person name="Tyler B.M."/>
            <person name="De Vries R.P."/>
            <person name="Kamoun S."/>
            <person name="Yandell M."/>
            <person name="Tisserat N."/>
            <person name="Buell C.R."/>
        </authorList>
    </citation>
    <scope>NUCLEOTIDE SEQUENCE</scope>
    <source>
        <strain evidence="4">DAOM:BR144</strain>
    </source>
</reference>
<evidence type="ECO:0000313" key="3">
    <source>
        <dbReference type="EnsemblProtists" id="PYU1_T014416"/>
    </source>
</evidence>
<accession>K3XB17</accession>
<dbReference type="VEuPathDB" id="FungiDB:PYU1_G014385"/>
<dbReference type="eggNOG" id="ENOG502SDBY">
    <property type="taxonomic scope" value="Eukaryota"/>
</dbReference>
<feature type="chain" id="PRO_5003873060" description="ABC transporter" evidence="2">
    <location>
        <begin position="21"/>
        <end position="356"/>
    </location>
</feature>